<proteinExistence type="inferred from homology"/>
<comment type="caution">
    <text evidence="10">The sequence shown here is derived from an EMBL/GenBank/DDBJ whole genome shotgun (WGS) entry which is preliminary data.</text>
</comment>
<dbReference type="InterPro" id="IPR004680">
    <property type="entry name" value="Cit_transptr-like_dom"/>
</dbReference>
<evidence type="ECO:0000256" key="4">
    <source>
        <dbReference type="ARBA" id="ARBA00022475"/>
    </source>
</evidence>
<evidence type="ECO:0000256" key="7">
    <source>
        <dbReference type="ARBA" id="ARBA00023136"/>
    </source>
</evidence>
<feature type="transmembrane region" description="Helical" evidence="8">
    <location>
        <begin position="70"/>
        <end position="87"/>
    </location>
</feature>
<comment type="subcellular location">
    <subcellularLocation>
        <location evidence="1">Cell membrane</location>
        <topology evidence="1">Multi-pass membrane protein</topology>
    </subcellularLocation>
</comment>
<dbReference type="Proteomes" id="UP000315534">
    <property type="component" value="Unassembled WGS sequence"/>
</dbReference>
<evidence type="ECO:0000256" key="2">
    <source>
        <dbReference type="ARBA" id="ARBA00009843"/>
    </source>
</evidence>
<feature type="transmembrane region" description="Helical" evidence="8">
    <location>
        <begin position="293"/>
        <end position="316"/>
    </location>
</feature>
<feature type="transmembrane region" description="Helical" evidence="8">
    <location>
        <begin position="107"/>
        <end position="132"/>
    </location>
</feature>
<keyword evidence="7 8" id="KW-0472">Membrane</keyword>
<feature type="transmembrane region" description="Helical" evidence="8">
    <location>
        <begin position="328"/>
        <end position="345"/>
    </location>
</feature>
<dbReference type="PANTHER" id="PTHR43568">
    <property type="entry name" value="P PROTEIN"/>
    <property type="match status" value="1"/>
</dbReference>
<evidence type="ECO:0000313" key="11">
    <source>
        <dbReference type="Proteomes" id="UP000315534"/>
    </source>
</evidence>
<feature type="domain" description="Citrate transporter-like" evidence="9">
    <location>
        <begin position="44"/>
        <end position="362"/>
    </location>
</feature>
<dbReference type="InterPro" id="IPR000802">
    <property type="entry name" value="Arsenical_pump_ArsB"/>
</dbReference>
<sequence>SLIYCLVSCSSRKRVLTEKFVAGFTFLAVSLFLAISHKYRGPAVWAGTLILLITGTLGPISAFKSINWNVMGIFGGTYLVAELFIYSRVPARLADGLVARSKNAAMALVLVCGLSGLISAFCENVATVMIVAPVAMVIARRLKVSAIPFLVGIAVSSNLQGAATLVGDPPSMLLASYSGMTFNHFFFFQGKPCLFFAIELAAAVSLIVLYIAFRKYRQPVPRIEREPILSMVPSWLLIGMVAALAIVSFIFPDFEYGTGSVCMLFGAAGTIWFETRVKKGTFSLIKKFDWDTFFLLMGIFVLVEALRAVGIIAGLASFLAQMTRGNTFLAYNVVTWTSVFFSAFVDNVPYVTAMLPVGGMLAASMSISPYLLLFGIVIGASVGGNITPIGAAANIVAFGILKKAGENVTFGHFVKIGLPFTVVAVAVAYMFIWFFWR</sequence>
<dbReference type="PANTHER" id="PTHR43568:SF1">
    <property type="entry name" value="P PROTEIN"/>
    <property type="match status" value="1"/>
</dbReference>
<feature type="transmembrane region" description="Helical" evidence="8">
    <location>
        <begin position="144"/>
        <end position="166"/>
    </location>
</feature>
<dbReference type="InterPro" id="IPR051475">
    <property type="entry name" value="Diverse_Ion_Transporter"/>
</dbReference>
<feature type="transmembrane region" description="Helical" evidence="8">
    <location>
        <begin position="384"/>
        <end position="401"/>
    </location>
</feature>
<feature type="transmembrane region" description="Helical" evidence="8">
    <location>
        <begin position="357"/>
        <end position="378"/>
    </location>
</feature>
<keyword evidence="3" id="KW-0813">Transport</keyword>
<reference evidence="10 11" key="1">
    <citation type="submission" date="2019-03" db="EMBL/GenBank/DDBJ databases">
        <title>Metabolic potential of uncultured bacteria and archaea associated with petroleum seepage in deep-sea sediments.</title>
        <authorList>
            <person name="Dong X."/>
            <person name="Hubert C."/>
        </authorList>
    </citation>
    <scope>NUCLEOTIDE SEQUENCE [LARGE SCALE GENOMIC DNA]</scope>
    <source>
        <strain evidence="10">E29_bin36</strain>
    </source>
</reference>
<keyword evidence="4" id="KW-1003">Cell membrane</keyword>
<evidence type="ECO:0000256" key="8">
    <source>
        <dbReference type="SAM" id="Phobius"/>
    </source>
</evidence>
<name>A0A523XGC2_UNCT6</name>
<dbReference type="GO" id="GO:0005886">
    <property type="term" value="C:plasma membrane"/>
    <property type="evidence" value="ECO:0007669"/>
    <property type="project" value="UniProtKB-SubCell"/>
</dbReference>
<evidence type="ECO:0000256" key="5">
    <source>
        <dbReference type="ARBA" id="ARBA00022692"/>
    </source>
</evidence>
<dbReference type="Pfam" id="PF03600">
    <property type="entry name" value="CitMHS"/>
    <property type="match status" value="1"/>
</dbReference>
<organism evidence="10 11">
    <name type="scientific">candidate division TA06 bacterium</name>
    <dbReference type="NCBI Taxonomy" id="2250710"/>
    <lineage>
        <taxon>Bacteria</taxon>
        <taxon>Bacteria division TA06</taxon>
    </lineage>
</organism>
<evidence type="ECO:0000259" key="9">
    <source>
        <dbReference type="Pfam" id="PF03600"/>
    </source>
</evidence>
<comment type="similarity">
    <text evidence="2">Belongs to the CitM (TC 2.A.11) transporter family.</text>
</comment>
<feature type="transmembrane region" description="Helical" evidence="8">
    <location>
        <begin position="186"/>
        <end position="213"/>
    </location>
</feature>
<dbReference type="EMBL" id="SOIP01000499">
    <property type="protein sequence ID" value="TET78306.1"/>
    <property type="molecule type" value="Genomic_DNA"/>
</dbReference>
<protein>
    <submittedName>
        <fullName evidence="10">Arsenic transporter</fullName>
    </submittedName>
</protein>
<evidence type="ECO:0000256" key="1">
    <source>
        <dbReference type="ARBA" id="ARBA00004651"/>
    </source>
</evidence>
<feature type="transmembrane region" description="Helical" evidence="8">
    <location>
        <begin position="234"/>
        <end position="251"/>
    </location>
</feature>
<evidence type="ECO:0000313" key="10">
    <source>
        <dbReference type="EMBL" id="TET78306.1"/>
    </source>
</evidence>
<dbReference type="AlphaFoldDB" id="A0A523XGC2"/>
<keyword evidence="5 8" id="KW-0812">Transmembrane</keyword>
<gene>
    <name evidence="10" type="ORF">E3J38_08740</name>
</gene>
<feature type="transmembrane region" description="Helical" evidence="8">
    <location>
        <begin position="413"/>
        <end position="436"/>
    </location>
</feature>
<feature type="transmembrane region" description="Helical" evidence="8">
    <location>
        <begin position="43"/>
        <end position="63"/>
    </location>
</feature>
<evidence type="ECO:0000256" key="3">
    <source>
        <dbReference type="ARBA" id="ARBA00022448"/>
    </source>
</evidence>
<feature type="transmembrane region" description="Helical" evidence="8">
    <location>
        <begin position="20"/>
        <end position="37"/>
    </location>
</feature>
<feature type="non-terminal residue" evidence="10">
    <location>
        <position position="1"/>
    </location>
</feature>
<evidence type="ECO:0000256" key="6">
    <source>
        <dbReference type="ARBA" id="ARBA00022989"/>
    </source>
</evidence>
<dbReference type="GO" id="GO:0015105">
    <property type="term" value="F:arsenite transmembrane transporter activity"/>
    <property type="evidence" value="ECO:0007669"/>
    <property type="project" value="InterPro"/>
</dbReference>
<accession>A0A523XGC2</accession>
<dbReference type="PRINTS" id="PR00758">
    <property type="entry name" value="ARSENICPUMP"/>
</dbReference>
<keyword evidence="6 8" id="KW-1133">Transmembrane helix</keyword>